<feature type="transmembrane region" description="Helical" evidence="1">
    <location>
        <begin position="12"/>
        <end position="30"/>
    </location>
</feature>
<feature type="transmembrane region" description="Helical" evidence="1">
    <location>
        <begin position="76"/>
        <end position="94"/>
    </location>
</feature>
<dbReference type="STRING" id="913325.N799_02100"/>
<organism evidence="2 3">
    <name type="scientific">Lysobacter arseniciresistens ZS79</name>
    <dbReference type="NCBI Taxonomy" id="913325"/>
    <lineage>
        <taxon>Bacteria</taxon>
        <taxon>Pseudomonadati</taxon>
        <taxon>Pseudomonadota</taxon>
        <taxon>Gammaproteobacteria</taxon>
        <taxon>Lysobacterales</taxon>
        <taxon>Lysobacteraceae</taxon>
        <taxon>Novilysobacter</taxon>
    </lineage>
</organism>
<name>A0A0A0F1N8_9GAMM</name>
<dbReference type="Proteomes" id="UP000029989">
    <property type="component" value="Unassembled WGS sequence"/>
</dbReference>
<dbReference type="AlphaFoldDB" id="A0A0A0F1N8"/>
<reference evidence="2 3" key="1">
    <citation type="journal article" date="2015" name="Stand. Genomic Sci.">
        <title>Genomic information of the arsenic-resistant bacterium Lysobacter arseniciresistens type strain ZS79(T) and comparison of Lysobacter draft genomes.</title>
        <authorList>
            <person name="Liu L."/>
            <person name="Zhang S."/>
            <person name="Luo M."/>
            <person name="Wang G."/>
        </authorList>
    </citation>
    <scope>NUCLEOTIDE SEQUENCE [LARGE SCALE GENOMIC DNA]</scope>
    <source>
        <strain evidence="2 3">ZS79</strain>
    </source>
</reference>
<dbReference type="EMBL" id="AVPT01000009">
    <property type="protein sequence ID" value="KGM56709.1"/>
    <property type="molecule type" value="Genomic_DNA"/>
</dbReference>
<dbReference type="RefSeq" id="WP_036209636.1">
    <property type="nucleotide sequence ID" value="NZ_AVPT01000009.1"/>
</dbReference>
<keyword evidence="1" id="KW-1133">Transmembrane helix</keyword>
<gene>
    <name evidence="2" type="ORF">N799_02100</name>
</gene>
<comment type="caution">
    <text evidence="2">The sequence shown here is derived from an EMBL/GenBank/DDBJ whole genome shotgun (WGS) entry which is preliminary data.</text>
</comment>
<evidence type="ECO:0000313" key="2">
    <source>
        <dbReference type="EMBL" id="KGM56709.1"/>
    </source>
</evidence>
<dbReference type="OrthoDB" id="9976252at2"/>
<keyword evidence="1" id="KW-0472">Membrane</keyword>
<evidence type="ECO:0000313" key="3">
    <source>
        <dbReference type="Proteomes" id="UP000029989"/>
    </source>
</evidence>
<evidence type="ECO:0000256" key="1">
    <source>
        <dbReference type="SAM" id="Phobius"/>
    </source>
</evidence>
<accession>A0A0A0F1N8</accession>
<protein>
    <submittedName>
        <fullName evidence="2">Uncharacterized protein</fullName>
    </submittedName>
</protein>
<sequence>MTDPSPTRALGTGAKVFVWVAGILAAVNLADFVAGGWAMDELLTGLGLGLIAYGTWRNDFGTPRDAAGEPVPVDATGRWASLLGIGLVLAGLVLEARV</sequence>
<proteinExistence type="predicted"/>
<keyword evidence="1" id="KW-0812">Transmembrane</keyword>
<keyword evidence="3" id="KW-1185">Reference proteome</keyword>